<evidence type="ECO:0000313" key="2">
    <source>
        <dbReference type="EMBL" id="KAL2915332.1"/>
    </source>
</evidence>
<gene>
    <name evidence="2" type="ORF">HK105_205197</name>
</gene>
<organism evidence="2 3">
    <name type="scientific">Polyrhizophydium stewartii</name>
    <dbReference type="NCBI Taxonomy" id="2732419"/>
    <lineage>
        <taxon>Eukaryota</taxon>
        <taxon>Fungi</taxon>
        <taxon>Fungi incertae sedis</taxon>
        <taxon>Chytridiomycota</taxon>
        <taxon>Chytridiomycota incertae sedis</taxon>
        <taxon>Chytridiomycetes</taxon>
        <taxon>Rhizophydiales</taxon>
        <taxon>Rhizophydiales incertae sedis</taxon>
        <taxon>Polyrhizophydium</taxon>
    </lineage>
</organism>
<keyword evidence="3" id="KW-1185">Reference proteome</keyword>
<feature type="compositionally biased region" description="Basic and acidic residues" evidence="1">
    <location>
        <begin position="272"/>
        <end position="284"/>
    </location>
</feature>
<evidence type="ECO:0000313" key="3">
    <source>
        <dbReference type="Proteomes" id="UP001527925"/>
    </source>
</evidence>
<feature type="region of interest" description="Disordered" evidence="1">
    <location>
        <begin position="272"/>
        <end position="298"/>
    </location>
</feature>
<feature type="compositionally biased region" description="Low complexity" evidence="1">
    <location>
        <begin position="55"/>
        <end position="65"/>
    </location>
</feature>
<feature type="compositionally biased region" description="Low complexity" evidence="1">
    <location>
        <begin position="289"/>
        <end position="298"/>
    </location>
</feature>
<name>A0ABR4N720_9FUNG</name>
<comment type="caution">
    <text evidence="2">The sequence shown here is derived from an EMBL/GenBank/DDBJ whole genome shotgun (WGS) entry which is preliminary data.</text>
</comment>
<dbReference type="Proteomes" id="UP001527925">
    <property type="component" value="Unassembled WGS sequence"/>
</dbReference>
<protein>
    <recommendedName>
        <fullName evidence="4">Recombination activating protein 1</fullName>
    </recommendedName>
</protein>
<dbReference type="EMBL" id="JADGIZ020000025">
    <property type="protein sequence ID" value="KAL2915332.1"/>
    <property type="molecule type" value="Genomic_DNA"/>
</dbReference>
<sequence>MTAGLRIHDEPSNRTGIGTIAADLHDIAAMQVDCAVEGDVAAGGANAAVAATGSAANMPAAPAAASKHKRKKGKAVQQGAAPDKGSRDDVLASDTDQPQSKRQRRQTQRTLIEGVTQQALLAARSSDQIRELLPKIREGKTVSWVKEHRTSKCCSKCGKEMQQAVLHKQLPPTEDELKARAQSKQDRQIKRKAKSLVKLAKSASSRIISRSSVSLKGADRMVAKNYHAKNLLMPWGVRNCDHCDTIWCRDKNARINMHLRVMFYLRQPLKDKDDNPVVREDDPSYLRPQQQQQQHAQA</sequence>
<reference evidence="2 3" key="1">
    <citation type="submission" date="2023-09" db="EMBL/GenBank/DDBJ databases">
        <title>Pangenome analysis of Batrachochytrium dendrobatidis and related Chytrids.</title>
        <authorList>
            <person name="Yacoub M.N."/>
            <person name="Stajich J.E."/>
            <person name="James T.Y."/>
        </authorList>
    </citation>
    <scope>NUCLEOTIDE SEQUENCE [LARGE SCALE GENOMIC DNA]</scope>
    <source>
        <strain evidence="2 3">JEL0888</strain>
    </source>
</reference>
<evidence type="ECO:0008006" key="4">
    <source>
        <dbReference type="Google" id="ProtNLM"/>
    </source>
</evidence>
<proteinExistence type="predicted"/>
<feature type="region of interest" description="Disordered" evidence="1">
    <location>
        <begin position="55"/>
        <end position="108"/>
    </location>
</feature>
<evidence type="ECO:0000256" key="1">
    <source>
        <dbReference type="SAM" id="MobiDB-lite"/>
    </source>
</evidence>
<accession>A0ABR4N720</accession>